<evidence type="ECO:0000313" key="6">
    <source>
        <dbReference type="EMBL" id="JAP04056.1"/>
    </source>
</evidence>
<dbReference type="GO" id="GO:0051087">
    <property type="term" value="F:protein-folding chaperone binding"/>
    <property type="evidence" value="ECO:0007669"/>
    <property type="project" value="TreeGrafter"/>
</dbReference>
<dbReference type="GO" id="GO:0006457">
    <property type="term" value="P:protein folding"/>
    <property type="evidence" value="ECO:0007669"/>
    <property type="project" value="TreeGrafter"/>
</dbReference>
<dbReference type="InterPro" id="IPR024158">
    <property type="entry name" value="Mt_import_TIM15"/>
</dbReference>
<dbReference type="PANTHER" id="PTHR20922">
    <property type="entry name" value="DNL-TYPE ZINC FINGER PROTEIN"/>
    <property type="match status" value="1"/>
</dbReference>
<evidence type="ECO:0000256" key="2">
    <source>
        <dbReference type="ARBA" id="ARBA00022771"/>
    </source>
</evidence>
<name>A0A0V0G8M4_TRIDM</name>
<dbReference type="AlphaFoldDB" id="A0A0V0G8M4"/>
<reference evidence="6" key="1">
    <citation type="journal article" date="2018" name="J. Proteomics">
        <title>Exploring the molecular complexity of Triatoma dimidiata sialome.</title>
        <authorList>
            <person name="Santiago P.B."/>
            <person name="de Araujo C.N."/>
            <person name="Charneau S."/>
            <person name="Bastos I.M.D."/>
            <person name="Assumpcao T.C.F."/>
            <person name="Queiroz R.M.L."/>
            <person name="Praca Y.R."/>
            <person name="Cordeiro T.M."/>
            <person name="Garcia C.H.S."/>
            <person name="da Silva I.G."/>
            <person name="Raiol T."/>
            <person name="Motta F.N."/>
            <person name="de Araujo Oliveira J.V."/>
            <person name="de Sousa M.V."/>
            <person name="Ribeiro J.M.C."/>
            <person name="de Santana J.M."/>
        </authorList>
    </citation>
    <scope>NUCLEOTIDE SEQUENCE</scope>
    <source>
        <strain evidence="6">Santander</strain>
        <tissue evidence="6">Salivary glands</tissue>
    </source>
</reference>
<feature type="domain" description="DNL-type" evidence="5">
    <location>
        <begin position="51"/>
        <end position="143"/>
    </location>
</feature>
<dbReference type="GO" id="GO:0005739">
    <property type="term" value="C:mitochondrion"/>
    <property type="evidence" value="ECO:0007669"/>
    <property type="project" value="TreeGrafter"/>
</dbReference>
<dbReference type="InterPro" id="IPR007853">
    <property type="entry name" value="Znf_DNL-typ"/>
</dbReference>
<organism evidence="6">
    <name type="scientific">Triatoma dimidiata</name>
    <name type="common">Kissing bug</name>
    <name type="synonym">Meccus dimidiatus</name>
    <dbReference type="NCBI Taxonomy" id="72491"/>
    <lineage>
        <taxon>Eukaryota</taxon>
        <taxon>Metazoa</taxon>
        <taxon>Ecdysozoa</taxon>
        <taxon>Arthropoda</taxon>
        <taxon>Hexapoda</taxon>
        <taxon>Insecta</taxon>
        <taxon>Pterygota</taxon>
        <taxon>Neoptera</taxon>
        <taxon>Paraneoptera</taxon>
        <taxon>Hemiptera</taxon>
        <taxon>Heteroptera</taxon>
        <taxon>Panheteroptera</taxon>
        <taxon>Cimicomorpha</taxon>
        <taxon>Reduviidae</taxon>
        <taxon>Triatominae</taxon>
        <taxon>Triatoma</taxon>
    </lineage>
</organism>
<accession>A0A0V0G8M4</accession>
<protein>
    <recommendedName>
        <fullName evidence="5">DNL-type domain-containing protein</fullName>
    </recommendedName>
</protein>
<dbReference type="EMBL" id="GECL01002068">
    <property type="protein sequence ID" value="JAP04056.1"/>
    <property type="molecule type" value="Transcribed_RNA"/>
</dbReference>
<dbReference type="GO" id="GO:0050821">
    <property type="term" value="P:protein stabilization"/>
    <property type="evidence" value="ECO:0007669"/>
    <property type="project" value="TreeGrafter"/>
</dbReference>
<proteinExistence type="predicted"/>
<dbReference type="Pfam" id="PF05180">
    <property type="entry name" value="zf-DNL"/>
    <property type="match status" value="1"/>
</dbReference>
<keyword evidence="1" id="KW-0479">Metal-binding</keyword>
<evidence type="ECO:0000256" key="4">
    <source>
        <dbReference type="PROSITE-ProRule" id="PRU00834"/>
    </source>
</evidence>
<dbReference type="PANTHER" id="PTHR20922:SF13">
    <property type="entry name" value="DNL-TYPE ZINC FINGER PROTEIN"/>
    <property type="match status" value="1"/>
</dbReference>
<dbReference type="GO" id="GO:0030150">
    <property type="term" value="P:protein import into mitochondrial matrix"/>
    <property type="evidence" value="ECO:0007669"/>
    <property type="project" value="TreeGrafter"/>
</dbReference>
<evidence type="ECO:0000256" key="3">
    <source>
        <dbReference type="ARBA" id="ARBA00022833"/>
    </source>
</evidence>
<dbReference type="GO" id="GO:0008270">
    <property type="term" value="F:zinc ion binding"/>
    <property type="evidence" value="ECO:0007669"/>
    <property type="project" value="UniProtKB-KW"/>
</dbReference>
<sequence>MNAARRLSPLVLNKYLFSQTVNFNFQNVTFINKYILNQRCFSTLDNVLGKINPKLKLIIFTCKVCKTRNTKTISNQAYTKGVVIIKCEGCSNNHLIADNLGWFENLKGKKNIEEILAERGEIVKRSFESGCLEFENIDQNDVK</sequence>
<keyword evidence="3" id="KW-0862">Zinc</keyword>
<evidence type="ECO:0000256" key="1">
    <source>
        <dbReference type="ARBA" id="ARBA00022723"/>
    </source>
</evidence>
<evidence type="ECO:0000259" key="5">
    <source>
        <dbReference type="PROSITE" id="PS51501"/>
    </source>
</evidence>
<dbReference type="PROSITE" id="PS51501">
    <property type="entry name" value="ZF_DNL"/>
    <property type="match status" value="1"/>
</dbReference>
<keyword evidence="2 4" id="KW-0863">Zinc-finger</keyword>